<proteinExistence type="predicted"/>
<organism evidence="2 3">
    <name type="scientific">Sporothrix eucalyptigena</name>
    <dbReference type="NCBI Taxonomy" id="1812306"/>
    <lineage>
        <taxon>Eukaryota</taxon>
        <taxon>Fungi</taxon>
        <taxon>Dikarya</taxon>
        <taxon>Ascomycota</taxon>
        <taxon>Pezizomycotina</taxon>
        <taxon>Sordariomycetes</taxon>
        <taxon>Sordariomycetidae</taxon>
        <taxon>Ophiostomatales</taxon>
        <taxon>Ophiostomataceae</taxon>
        <taxon>Sporothrix</taxon>
    </lineage>
</organism>
<dbReference type="EMBL" id="CAWUHD010000021">
    <property type="protein sequence ID" value="CAK7216708.1"/>
    <property type="molecule type" value="Genomic_DNA"/>
</dbReference>
<keyword evidence="3" id="KW-1185">Reference proteome</keyword>
<name>A0ABP0BAS9_9PEZI</name>
<reference evidence="2 3" key="1">
    <citation type="submission" date="2024-01" db="EMBL/GenBank/DDBJ databases">
        <authorList>
            <person name="Allen C."/>
            <person name="Tagirdzhanova G."/>
        </authorList>
    </citation>
    <scope>NUCLEOTIDE SEQUENCE [LARGE SCALE GENOMIC DNA]</scope>
</reference>
<protein>
    <submittedName>
        <fullName evidence="2">Uncharacterized protein</fullName>
    </submittedName>
</protein>
<comment type="caution">
    <text evidence="2">The sequence shown here is derived from an EMBL/GenBank/DDBJ whole genome shotgun (WGS) entry which is preliminary data.</text>
</comment>
<accession>A0ABP0BAS9</accession>
<dbReference type="Proteomes" id="UP001642482">
    <property type="component" value="Unassembled WGS sequence"/>
</dbReference>
<evidence type="ECO:0000313" key="3">
    <source>
        <dbReference type="Proteomes" id="UP001642482"/>
    </source>
</evidence>
<evidence type="ECO:0000256" key="1">
    <source>
        <dbReference type="SAM" id="MobiDB-lite"/>
    </source>
</evidence>
<feature type="region of interest" description="Disordered" evidence="1">
    <location>
        <begin position="206"/>
        <end position="239"/>
    </location>
</feature>
<gene>
    <name evidence="2" type="ORF">SEUCBS140593_002962</name>
</gene>
<sequence>MFAYDWVKRHLSPPLSASVRGGDGRRHFLRRDFYVYGSYLSASLATSLALTETHPQHRVAIRGVAAYNGIYNWTAYVGMTEDSIPVADRAETVQSVTPGIQPLPLLFRKPTDLFDAFASPCLFFRTTGHLIAPLDLDEDTSRQLLEENEARLEEEEEKDGQKADQAFGKRTFSIELLGTSRKVYLGFPPLKSTLCIPSALFLHTSETEPPATASKPARARKPNSRPRKIPESSNGHNSFAIQADEIMSLMRRSIDKVEIKRQRDKMPSFVPEYSVRRLDESDAATQTSESEQRVRIASIAAPTDDSLSLGKDGQKLLLDWLDEHMTKGLQ</sequence>
<feature type="compositionally biased region" description="Basic residues" evidence="1">
    <location>
        <begin position="217"/>
        <end position="227"/>
    </location>
</feature>
<evidence type="ECO:0000313" key="2">
    <source>
        <dbReference type="EMBL" id="CAK7216708.1"/>
    </source>
</evidence>